<comment type="subcellular location">
    <subcellularLocation>
        <location evidence="1">Membrane</location>
        <topology evidence="1">Multi-pass membrane protein</topology>
    </subcellularLocation>
</comment>
<feature type="transmembrane region" description="Helical" evidence="5">
    <location>
        <begin position="226"/>
        <end position="243"/>
    </location>
</feature>
<evidence type="ECO:0000313" key="6">
    <source>
        <dbReference type="EMBL" id="MBC8563213.1"/>
    </source>
</evidence>
<evidence type="ECO:0000256" key="5">
    <source>
        <dbReference type="SAM" id="Phobius"/>
    </source>
</evidence>
<comment type="caution">
    <text evidence="6">The sequence shown here is derived from an EMBL/GenBank/DDBJ whole genome shotgun (WGS) entry which is preliminary data.</text>
</comment>
<name>A0ABR7N5E0_9FIRM</name>
<gene>
    <name evidence="6" type="ORF">H8704_11330</name>
</gene>
<evidence type="ECO:0000256" key="4">
    <source>
        <dbReference type="ARBA" id="ARBA00023136"/>
    </source>
</evidence>
<dbReference type="InterPro" id="IPR003339">
    <property type="entry name" value="ABC/ECF_trnsptr_transmembrane"/>
</dbReference>
<feature type="transmembrane region" description="Helical" evidence="5">
    <location>
        <begin position="98"/>
        <end position="120"/>
    </location>
</feature>
<reference evidence="6 7" key="1">
    <citation type="submission" date="2020-08" db="EMBL/GenBank/DDBJ databases">
        <title>Genome public.</title>
        <authorList>
            <person name="Liu C."/>
            <person name="Sun Q."/>
        </authorList>
    </citation>
    <scope>NUCLEOTIDE SEQUENCE [LARGE SCALE GENOMIC DNA]</scope>
    <source>
        <strain evidence="6 7">NSJ-37</strain>
    </source>
</reference>
<dbReference type="Proteomes" id="UP000606193">
    <property type="component" value="Unassembled WGS sequence"/>
</dbReference>
<feature type="transmembrane region" description="Helical" evidence="5">
    <location>
        <begin position="60"/>
        <end position="78"/>
    </location>
</feature>
<evidence type="ECO:0000256" key="3">
    <source>
        <dbReference type="ARBA" id="ARBA00022989"/>
    </source>
</evidence>
<dbReference type="PANTHER" id="PTHR33514">
    <property type="entry name" value="PROTEIN ABCI12, CHLOROPLASTIC"/>
    <property type="match status" value="1"/>
</dbReference>
<organism evidence="6 7">
    <name type="scientific">Jutongia huaianensis</name>
    <dbReference type="NCBI Taxonomy" id="2763668"/>
    <lineage>
        <taxon>Bacteria</taxon>
        <taxon>Bacillati</taxon>
        <taxon>Bacillota</taxon>
        <taxon>Clostridia</taxon>
        <taxon>Lachnospirales</taxon>
        <taxon>Lachnospiraceae</taxon>
        <taxon>Jutongia</taxon>
    </lineage>
</organism>
<feature type="transmembrane region" description="Helical" evidence="5">
    <location>
        <begin position="34"/>
        <end position="53"/>
    </location>
</feature>
<sequence length="305" mass="34760">MERTASEFSRRHPVVILCYILLSVIWTMTTRHPMALFVSFLASGIYCVILRGVRQWARILFAGSGILLFAAGILPLFSHRGVTPLFYVNGLAVTWESVFYGIIMTVMLLAVLQWCMVAGCLMDSEKLLYLTGRTIPTIGLMLMMILRALPDMRDHYRQIHEAQIGLGRSGKNATYRGRLQSFLRELSILISWSLEDSIEVSVSMESRGYQTGERTWFHLFRFHKEDIIWCLYMILVFGGLYVCQLRGNLQAYYFPELARQPITPETGAALAAGSLGMISPGLYDLYYRWNQRRICPENGIQGTKA</sequence>
<evidence type="ECO:0000313" key="7">
    <source>
        <dbReference type="Proteomes" id="UP000606193"/>
    </source>
</evidence>
<proteinExistence type="predicted"/>
<accession>A0ABR7N5E0</accession>
<evidence type="ECO:0000256" key="2">
    <source>
        <dbReference type="ARBA" id="ARBA00022692"/>
    </source>
</evidence>
<keyword evidence="2 5" id="KW-0812">Transmembrane</keyword>
<protein>
    <submittedName>
        <fullName evidence="6">Energy-coupling factor transporter transmembrane protein EcfT</fullName>
    </submittedName>
</protein>
<keyword evidence="7" id="KW-1185">Reference proteome</keyword>
<dbReference type="PANTHER" id="PTHR33514:SF13">
    <property type="entry name" value="PROTEIN ABCI12, CHLOROPLASTIC"/>
    <property type="match status" value="1"/>
</dbReference>
<feature type="transmembrane region" description="Helical" evidence="5">
    <location>
        <begin position="127"/>
        <end position="146"/>
    </location>
</feature>
<dbReference type="EMBL" id="JACRSX010000017">
    <property type="protein sequence ID" value="MBC8563213.1"/>
    <property type="molecule type" value="Genomic_DNA"/>
</dbReference>
<dbReference type="CDD" id="cd16914">
    <property type="entry name" value="EcfT"/>
    <property type="match status" value="1"/>
</dbReference>
<keyword evidence="4 5" id="KW-0472">Membrane</keyword>
<dbReference type="RefSeq" id="WP_249298341.1">
    <property type="nucleotide sequence ID" value="NZ_JACRSX010000017.1"/>
</dbReference>
<feature type="transmembrane region" description="Helical" evidence="5">
    <location>
        <begin position="12"/>
        <end position="28"/>
    </location>
</feature>
<keyword evidence="3 5" id="KW-1133">Transmembrane helix</keyword>
<evidence type="ECO:0000256" key="1">
    <source>
        <dbReference type="ARBA" id="ARBA00004141"/>
    </source>
</evidence>